<dbReference type="FunFam" id="3.40.50.150:FF:000101">
    <property type="entry name" value="Thiopurine S-methyltransferase"/>
    <property type="match status" value="1"/>
</dbReference>
<comment type="subcellular location">
    <subcellularLocation>
        <location evidence="2 9">Cytoplasm</location>
    </subcellularLocation>
</comment>
<dbReference type="InterPro" id="IPR022474">
    <property type="entry name" value="Thiopur_S-MeTfrase_Se/Te_detox"/>
</dbReference>
<dbReference type="PANTHER" id="PTHR10259:SF11">
    <property type="entry name" value="THIOPURINE S-METHYLTRANSFERASE"/>
    <property type="match status" value="1"/>
</dbReference>
<name>A0A0F7JU95_9GAMM</name>
<keyword evidence="11" id="KW-1185">Reference proteome</keyword>
<dbReference type="EC" id="2.1.1.67" evidence="4 9"/>
<dbReference type="SUPFAM" id="SSF53335">
    <property type="entry name" value="S-adenosyl-L-methionine-dependent methyltransferases"/>
    <property type="match status" value="1"/>
</dbReference>
<evidence type="ECO:0000256" key="4">
    <source>
        <dbReference type="ARBA" id="ARBA00011905"/>
    </source>
</evidence>
<dbReference type="GO" id="GO:0032259">
    <property type="term" value="P:methylation"/>
    <property type="evidence" value="ECO:0007669"/>
    <property type="project" value="UniProtKB-KW"/>
</dbReference>
<dbReference type="Gene3D" id="3.40.50.150">
    <property type="entry name" value="Vaccinia Virus protein VP39"/>
    <property type="match status" value="1"/>
</dbReference>
<feature type="binding site" evidence="9">
    <location>
        <position position="10"/>
    </location>
    <ligand>
        <name>S-adenosyl-L-methionine</name>
        <dbReference type="ChEBI" id="CHEBI:59789"/>
    </ligand>
</feature>
<dbReference type="InterPro" id="IPR008854">
    <property type="entry name" value="TPMT"/>
</dbReference>
<dbReference type="NCBIfam" id="NF009732">
    <property type="entry name" value="PRK13255.1"/>
    <property type="match status" value="1"/>
</dbReference>
<gene>
    <name evidence="9" type="primary">tpm</name>
    <name evidence="10" type="ORF">AAY24_06875</name>
</gene>
<evidence type="ECO:0000256" key="6">
    <source>
        <dbReference type="ARBA" id="ARBA00022603"/>
    </source>
</evidence>
<dbReference type="InterPro" id="IPR025835">
    <property type="entry name" value="Thiopurine_S-MeTrfase"/>
</dbReference>
<dbReference type="PATRIC" id="fig|1543721.4.peg.1427"/>
<evidence type="ECO:0000256" key="1">
    <source>
        <dbReference type="ARBA" id="ARBA00000903"/>
    </source>
</evidence>
<evidence type="ECO:0000256" key="8">
    <source>
        <dbReference type="ARBA" id="ARBA00022691"/>
    </source>
</evidence>
<evidence type="ECO:0000313" key="11">
    <source>
        <dbReference type="Proteomes" id="UP000034410"/>
    </source>
</evidence>
<evidence type="ECO:0000256" key="2">
    <source>
        <dbReference type="ARBA" id="ARBA00004496"/>
    </source>
</evidence>
<dbReference type="OrthoDB" id="9778208at2"/>
<evidence type="ECO:0000256" key="9">
    <source>
        <dbReference type="HAMAP-Rule" id="MF_00812"/>
    </source>
</evidence>
<dbReference type="InterPro" id="IPR029063">
    <property type="entry name" value="SAM-dependent_MTases_sf"/>
</dbReference>
<dbReference type="CDD" id="cd02440">
    <property type="entry name" value="AdoMet_MTases"/>
    <property type="match status" value="1"/>
</dbReference>
<dbReference type="KEGG" id="seds:AAY24_06875"/>
<dbReference type="GO" id="GO:0005737">
    <property type="term" value="C:cytoplasm"/>
    <property type="evidence" value="ECO:0007669"/>
    <property type="project" value="UniProtKB-SubCell"/>
</dbReference>
<organism evidence="10 11">
    <name type="scientific">Sedimenticola thiotaurini</name>
    <dbReference type="NCBI Taxonomy" id="1543721"/>
    <lineage>
        <taxon>Bacteria</taxon>
        <taxon>Pseudomonadati</taxon>
        <taxon>Pseudomonadota</taxon>
        <taxon>Gammaproteobacteria</taxon>
        <taxon>Chromatiales</taxon>
        <taxon>Sedimenticolaceae</taxon>
        <taxon>Sedimenticola</taxon>
    </lineage>
</organism>
<dbReference type="EMBL" id="CP011412">
    <property type="protein sequence ID" value="AKH20126.1"/>
    <property type="molecule type" value="Genomic_DNA"/>
</dbReference>
<evidence type="ECO:0000256" key="5">
    <source>
        <dbReference type="ARBA" id="ARBA00022490"/>
    </source>
</evidence>
<dbReference type="Pfam" id="PF05724">
    <property type="entry name" value="TPMT"/>
    <property type="match status" value="1"/>
</dbReference>
<keyword evidence="7 9" id="KW-0808">Transferase</keyword>
<dbReference type="PROSITE" id="PS51585">
    <property type="entry name" value="SAM_MT_TPMT"/>
    <property type="match status" value="1"/>
</dbReference>
<keyword evidence="8 9" id="KW-0949">S-adenosyl-L-methionine</keyword>
<evidence type="ECO:0000256" key="7">
    <source>
        <dbReference type="ARBA" id="ARBA00022679"/>
    </source>
</evidence>
<dbReference type="PIRSF" id="PIRSF023956">
    <property type="entry name" value="Thiopurine_S-methyltransferase"/>
    <property type="match status" value="1"/>
</dbReference>
<dbReference type="Proteomes" id="UP000034410">
    <property type="component" value="Chromosome"/>
</dbReference>
<protein>
    <recommendedName>
        <fullName evidence="4 9">Thiopurine S-methyltransferase</fullName>
        <ecNumber evidence="4 9">2.1.1.67</ecNumber>
    </recommendedName>
    <alternativeName>
        <fullName evidence="9">Thiopurine methyltransferase</fullName>
    </alternativeName>
</protein>
<dbReference type="PANTHER" id="PTHR10259">
    <property type="entry name" value="THIOPURINE S-METHYLTRANSFERASE"/>
    <property type="match status" value="1"/>
</dbReference>
<comment type="similarity">
    <text evidence="3 9">Belongs to the class I-like SAM-binding methyltransferase superfamily. TPMT family.</text>
</comment>
<dbReference type="RefSeq" id="WP_046859062.1">
    <property type="nucleotide sequence ID" value="NZ_CP011412.1"/>
</dbReference>
<evidence type="ECO:0000313" key="10">
    <source>
        <dbReference type="EMBL" id="AKH20126.1"/>
    </source>
</evidence>
<feature type="binding site" evidence="9">
    <location>
        <position position="123"/>
    </location>
    <ligand>
        <name>S-adenosyl-L-methionine</name>
        <dbReference type="ChEBI" id="CHEBI:59789"/>
    </ligand>
</feature>
<comment type="catalytic activity">
    <reaction evidence="1 9">
        <text>S-adenosyl-L-methionine + a thiopurine = S-adenosyl-L-homocysteine + a thiopurine S-methylether.</text>
        <dbReference type="EC" id="2.1.1.67"/>
    </reaction>
</comment>
<proteinExistence type="inferred from homology"/>
<feature type="binding site" evidence="9">
    <location>
        <position position="45"/>
    </location>
    <ligand>
        <name>S-adenosyl-L-methionine</name>
        <dbReference type="ChEBI" id="CHEBI:59789"/>
    </ligand>
</feature>
<dbReference type="AlphaFoldDB" id="A0A0F7JU95"/>
<evidence type="ECO:0000256" key="3">
    <source>
        <dbReference type="ARBA" id="ARBA00008145"/>
    </source>
</evidence>
<keyword evidence="6 9" id="KW-0489">Methyltransferase</keyword>
<dbReference type="HAMAP" id="MF_00812">
    <property type="entry name" value="Thiopur_methtran"/>
    <property type="match status" value="1"/>
</dbReference>
<feature type="binding site" evidence="9">
    <location>
        <position position="66"/>
    </location>
    <ligand>
        <name>S-adenosyl-L-methionine</name>
        <dbReference type="ChEBI" id="CHEBI:59789"/>
    </ligand>
</feature>
<dbReference type="GO" id="GO:0008119">
    <property type="term" value="F:thiopurine S-methyltransferase activity"/>
    <property type="evidence" value="ECO:0007669"/>
    <property type="project" value="UniProtKB-UniRule"/>
</dbReference>
<accession>A0A0F7JU95</accession>
<dbReference type="GO" id="GO:0010038">
    <property type="term" value="P:response to metal ion"/>
    <property type="evidence" value="ECO:0007669"/>
    <property type="project" value="InterPro"/>
</dbReference>
<keyword evidence="5 9" id="KW-0963">Cytoplasm</keyword>
<dbReference type="NCBIfam" id="TIGR03840">
    <property type="entry name" value="TMPT_Se_Te"/>
    <property type="match status" value="1"/>
</dbReference>
<sequence>MDKQFWHERWEKNQIGFHQQEINSYLQEYWSRLQLPAGSTVFVPLCGKSRDMLWLLEQGYRVLGIELSPIAVADFFRENNLQPEVRSENGMEHWSCDELEIICGDFFSLQPSAVAHCQAVYDRASLIAMPPRLRPAYADKLQSLCPTALPILLVTMEYPQEQMAGPPFSVHQSEVNGFYADRYDVENILTRDILDESPRFRQRGLTAMQERVYLLHPHPV</sequence>
<reference evidence="10 11" key="1">
    <citation type="journal article" date="2015" name="Genome Announc.">
        <title>Complete Genome Sequence of Sedimenticola thiotaurini Strain SIP-G1, a Polyphosphate- and Polyhydroxyalkanoate-Accumulating Sulfur-Oxidizing Gammaproteobacterium Isolated from Salt Marsh Sediments.</title>
        <authorList>
            <person name="Flood B.E."/>
            <person name="Jones D.S."/>
            <person name="Bailey J.V."/>
        </authorList>
    </citation>
    <scope>NUCLEOTIDE SEQUENCE [LARGE SCALE GENOMIC DNA]</scope>
    <source>
        <strain evidence="10 11">SIP-G1</strain>
    </source>
</reference>